<protein>
    <submittedName>
        <fullName evidence="2">Glycoprotein 4</fullName>
    </submittedName>
</protein>
<evidence type="ECO:0000313" key="2">
    <source>
        <dbReference type="EMBL" id="BAQ56334.1"/>
    </source>
</evidence>
<dbReference type="InterPro" id="IPR004257">
    <property type="entry name" value="Equine_arteritis_virus_Gp4"/>
</dbReference>
<organismHost>
    <name type="scientific">Equidae</name>
    <name type="common">horses</name>
    <dbReference type="NCBI Taxonomy" id="9788"/>
</organismHost>
<name>A0A0D6A0X8_EAV</name>
<keyword evidence="1" id="KW-0472">Membrane</keyword>
<feature type="transmembrane region" description="Helical" evidence="1">
    <location>
        <begin position="123"/>
        <end position="144"/>
    </location>
</feature>
<accession>A0A0D6A0X8</accession>
<keyword evidence="1" id="KW-0812">Transmembrane</keyword>
<evidence type="ECO:0000256" key="1">
    <source>
        <dbReference type="SAM" id="Phobius"/>
    </source>
</evidence>
<reference evidence="2" key="1">
    <citation type="submission" date="2014-09" db="EMBL/GenBank/DDBJ databases">
        <title>Equine arteritis virus complete genome.</title>
        <authorList>
            <person name="Steinbach F."/>
            <person name="Westcott D.G."/>
            <person name="Mcgowan S.L."/>
            <person name="Grierson S.S."/>
            <person name="Frossard J.P."/>
            <person name="Choudhury B."/>
        </authorList>
    </citation>
    <scope>NUCLEOTIDE SEQUENCE [LARGE SCALE GENOMIC DNA]</scope>
    <source>
        <strain evidence="2">GB_Glos_2012</strain>
    </source>
</reference>
<sequence length="152" mass="17170">MRTYDCILGLLLFAGLPCCWCTFYPCHAAEARNFTYISHGLGHVHGHEGCRNFINVTHSAFLFLNPTTLTAPAITHCLLLVLAAKMEHPNATIWLQLRPFGYHLVGDVTVNLEVSKRQPHFKLLRAPALPLGFVAIVYVLLRLVRWAQQCYL</sequence>
<dbReference type="Proteomes" id="UP000096490">
    <property type="component" value="Genome"/>
</dbReference>
<dbReference type="Pfam" id="PF03010">
    <property type="entry name" value="GP4"/>
    <property type="match status" value="1"/>
</dbReference>
<keyword evidence="1" id="KW-1133">Transmembrane helix</keyword>
<proteinExistence type="predicted"/>
<organism evidence="2">
    <name type="scientific">Equine arteritis virus</name>
    <name type="common">EAV</name>
    <dbReference type="NCBI Taxonomy" id="11047"/>
    <lineage>
        <taxon>Viruses</taxon>
        <taxon>Riboviria</taxon>
        <taxon>Orthornavirae</taxon>
        <taxon>Pisuviricota</taxon>
        <taxon>Pisoniviricetes</taxon>
        <taxon>Nidovirales</taxon>
        <taxon>Arnidovirineae</taxon>
        <taxon>Arteriviridae</taxon>
        <taxon>Equarterivirinae</taxon>
        <taxon>Alphaarterivirus</taxon>
        <taxon>Alphaarterivirus equid</taxon>
    </lineage>
</organism>
<dbReference type="EMBL" id="LC000003">
    <property type="protein sequence ID" value="BAQ56334.1"/>
    <property type="molecule type" value="Genomic_RNA"/>
</dbReference>